<comment type="caution">
    <text evidence="2">The sequence shown here is derived from an EMBL/GenBank/DDBJ whole genome shotgun (WGS) entry which is preliminary data.</text>
</comment>
<dbReference type="AlphaFoldDB" id="A0A7J7G5V1"/>
<sequence length="69" mass="7264">MRECGRVEVFNKFGVAGVTGSLGCCWCCVLLIVASIGWRAIEKGVTRCATGESDLPDTVPVLVGCRGLC</sequence>
<evidence type="ECO:0000313" key="2">
    <source>
        <dbReference type="EMBL" id="KAF5935685.1"/>
    </source>
</evidence>
<keyword evidence="3" id="KW-1185">Reference proteome</keyword>
<keyword evidence="1" id="KW-1133">Transmembrane helix</keyword>
<accession>A0A7J7G5V1</accession>
<reference evidence="3" key="1">
    <citation type="journal article" date="2020" name="Nat. Commun.">
        <title>Genome assembly of wild tea tree DASZ reveals pedigree and selection history of tea varieties.</title>
        <authorList>
            <person name="Zhang W."/>
            <person name="Zhang Y."/>
            <person name="Qiu H."/>
            <person name="Guo Y."/>
            <person name="Wan H."/>
            <person name="Zhang X."/>
            <person name="Scossa F."/>
            <person name="Alseekh S."/>
            <person name="Zhang Q."/>
            <person name="Wang P."/>
            <person name="Xu L."/>
            <person name="Schmidt M.H."/>
            <person name="Jia X."/>
            <person name="Li D."/>
            <person name="Zhu A."/>
            <person name="Guo F."/>
            <person name="Chen W."/>
            <person name="Ni D."/>
            <person name="Usadel B."/>
            <person name="Fernie A.R."/>
            <person name="Wen W."/>
        </authorList>
    </citation>
    <scope>NUCLEOTIDE SEQUENCE [LARGE SCALE GENOMIC DNA]</scope>
    <source>
        <strain evidence="3">cv. G240</strain>
    </source>
</reference>
<proteinExistence type="predicted"/>
<protein>
    <recommendedName>
        <fullName evidence="4">Transmembrane protein</fullName>
    </recommendedName>
</protein>
<keyword evidence="1" id="KW-0812">Transmembrane</keyword>
<organism evidence="2 3">
    <name type="scientific">Camellia sinensis</name>
    <name type="common">Tea plant</name>
    <name type="synonym">Thea sinensis</name>
    <dbReference type="NCBI Taxonomy" id="4442"/>
    <lineage>
        <taxon>Eukaryota</taxon>
        <taxon>Viridiplantae</taxon>
        <taxon>Streptophyta</taxon>
        <taxon>Embryophyta</taxon>
        <taxon>Tracheophyta</taxon>
        <taxon>Spermatophyta</taxon>
        <taxon>Magnoliopsida</taxon>
        <taxon>eudicotyledons</taxon>
        <taxon>Gunneridae</taxon>
        <taxon>Pentapetalae</taxon>
        <taxon>asterids</taxon>
        <taxon>Ericales</taxon>
        <taxon>Theaceae</taxon>
        <taxon>Camellia</taxon>
    </lineage>
</organism>
<evidence type="ECO:0000256" key="1">
    <source>
        <dbReference type="SAM" id="Phobius"/>
    </source>
</evidence>
<keyword evidence="1" id="KW-0472">Membrane</keyword>
<evidence type="ECO:0008006" key="4">
    <source>
        <dbReference type="Google" id="ProtNLM"/>
    </source>
</evidence>
<gene>
    <name evidence="2" type="ORF">HYC85_026814</name>
</gene>
<dbReference type="EMBL" id="JACBKZ010000013">
    <property type="protein sequence ID" value="KAF5935685.1"/>
    <property type="molecule type" value="Genomic_DNA"/>
</dbReference>
<dbReference type="PROSITE" id="PS51257">
    <property type="entry name" value="PROKAR_LIPOPROTEIN"/>
    <property type="match status" value="1"/>
</dbReference>
<dbReference type="Proteomes" id="UP000593564">
    <property type="component" value="Unassembled WGS sequence"/>
</dbReference>
<evidence type="ECO:0000313" key="3">
    <source>
        <dbReference type="Proteomes" id="UP000593564"/>
    </source>
</evidence>
<name>A0A7J7G5V1_CAMSI</name>
<reference evidence="2 3" key="2">
    <citation type="submission" date="2020-07" db="EMBL/GenBank/DDBJ databases">
        <title>Genome assembly of wild tea tree DASZ reveals pedigree and selection history of tea varieties.</title>
        <authorList>
            <person name="Zhang W."/>
        </authorList>
    </citation>
    <scope>NUCLEOTIDE SEQUENCE [LARGE SCALE GENOMIC DNA]</scope>
    <source>
        <strain evidence="3">cv. G240</strain>
        <tissue evidence="2">Leaf</tissue>
    </source>
</reference>
<feature type="transmembrane region" description="Helical" evidence="1">
    <location>
        <begin position="15"/>
        <end position="38"/>
    </location>
</feature>